<evidence type="ECO:0008006" key="3">
    <source>
        <dbReference type="Google" id="ProtNLM"/>
    </source>
</evidence>
<proteinExistence type="predicted"/>
<keyword evidence="2" id="KW-1185">Reference proteome</keyword>
<dbReference type="RefSeq" id="WP_100425100.1">
    <property type="nucleotide sequence ID" value="NZ_PGEX01000001.1"/>
</dbReference>
<evidence type="ECO:0000313" key="1">
    <source>
        <dbReference type="EMBL" id="PJJ41094.1"/>
    </source>
</evidence>
<dbReference type="EMBL" id="PGEX01000001">
    <property type="protein sequence ID" value="PJJ41094.1"/>
    <property type="molecule type" value="Genomic_DNA"/>
</dbReference>
<name>A0A2M9A5U4_9BACT</name>
<comment type="caution">
    <text evidence="1">The sequence shown here is derived from an EMBL/GenBank/DDBJ whole genome shotgun (WGS) entry which is preliminary data.</text>
</comment>
<dbReference type="OrthoDB" id="5361950at2"/>
<organism evidence="1 2">
    <name type="scientific">Hallerella succinigenes</name>
    <dbReference type="NCBI Taxonomy" id="1896222"/>
    <lineage>
        <taxon>Bacteria</taxon>
        <taxon>Pseudomonadati</taxon>
        <taxon>Fibrobacterota</taxon>
        <taxon>Fibrobacteria</taxon>
        <taxon>Fibrobacterales</taxon>
        <taxon>Fibrobacteraceae</taxon>
        <taxon>Hallerella</taxon>
    </lineage>
</organism>
<accession>A0A2M9A5U4</accession>
<gene>
    <name evidence="1" type="ORF">BGX16_1050</name>
</gene>
<evidence type="ECO:0000313" key="2">
    <source>
        <dbReference type="Proteomes" id="UP000231134"/>
    </source>
</evidence>
<dbReference type="AlphaFoldDB" id="A0A2M9A5U4"/>
<dbReference type="Proteomes" id="UP000231134">
    <property type="component" value="Unassembled WGS sequence"/>
</dbReference>
<protein>
    <recommendedName>
        <fullName evidence="3">Restriction endonuclease</fullName>
    </recommendedName>
</protein>
<sequence length="321" mass="37401">MKKFDFEDLEICPEIKTFKVFQVSKMPDLFLEVEFKYPKTPAWKGCIPILEKYQGLDKTQLPKEDVVEYVKNCYNDLDPRNSKTWNADEDLYWSGRSKADMAKLLFDVLNGETQYHQTNWMCRQCTDTSSVNSQAASRIRALKQTHGYHIATKDFKCEVCGKYTTHDLLIRIPKLVGNSNKRFSIPTSLMRRIKELFEYTDACFNEKYGAGSKNLVVDHKFPSTRWVVGENPNFASMTDDEIKSKFQLLTQQTNLQKERYCAKCLQTGKRGDFFGIDWYSEGDCSWKGDNKSDEKGCVGCPWYDLADWKEKFNKMLKEIGY</sequence>
<reference evidence="1 2" key="1">
    <citation type="submission" date="2017-11" db="EMBL/GenBank/DDBJ databases">
        <title>Animal gut microbial communities from fecal samples from Wisconsin, USA.</title>
        <authorList>
            <person name="Neumann A."/>
        </authorList>
    </citation>
    <scope>NUCLEOTIDE SEQUENCE [LARGE SCALE GENOMIC DNA]</scope>
    <source>
        <strain evidence="1 2">UWS3</strain>
    </source>
</reference>